<evidence type="ECO:0000313" key="2">
    <source>
        <dbReference type="EMBL" id="MDS0293419.1"/>
    </source>
</evidence>
<feature type="transmembrane region" description="Helical" evidence="1">
    <location>
        <begin position="290"/>
        <end position="311"/>
    </location>
</feature>
<protein>
    <submittedName>
        <fullName evidence="2">Uncharacterized protein</fullName>
    </submittedName>
</protein>
<keyword evidence="3" id="KW-1185">Reference proteome</keyword>
<keyword evidence="1" id="KW-0472">Membrane</keyword>
<keyword evidence="1" id="KW-1133">Transmembrane helix</keyword>
<organism evidence="2 3">
    <name type="scientific">Halogeometricum luteum</name>
    <dbReference type="NCBI Taxonomy" id="2950537"/>
    <lineage>
        <taxon>Archaea</taxon>
        <taxon>Methanobacteriati</taxon>
        <taxon>Methanobacteriota</taxon>
        <taxon>Stenosarchaea group</taxon>
        <taxon>Halobacteria</taxon>
        <taxon>Halobacteriales</taxon>
        <taxon>Haloferacaceae</taxon>
        <taxon>Halogeometricum</taxon>
    </lineage>
</organism>
<evidence type="ECO:0000256" key="1">
    <source>
        <dbReference type="SAM" id="Phobius"/>
    </source>
</evidence>
<dbReference type="InterPro" id="IPR058278">
    <property type="entry name" value="DUF7972"/>
</dbReference>
<reference evidence="2 3" key="1">
    <citation type="submission" date="2022-06" db="EMBL/GenBank/DDBJ databases">
        <title>Halogeometricum sp. a new haloarchaeum isolate from saline soil.</title>
        <authorList>
            <person name="Strakova D."/>
            <person name="Galisteo C."/>
            <person name="Sanchez-Porro C."/>
            <person name="Ventosa A."/>
        </authorList>
    </citation>
    <scope>NUCLEOTIDE SEQUENCE [LARGE SCALE GENOMIC DNA]</scope>
    <source>
        <strain evidence="3">S3BR25-2</strain>
    </source>
</reference>
<dbReference type="Proteomes" id="UP001254813">
    <property type="component" value="Unassembled WGS sequence"/>
</dbReference>
<gene>
    <name evidence="2" type="ORF">NDI79_04430</name>
</gene>
<evidence type="ECO:0000313" key="3">
    <source>
        <dbReference type="Proteomes" id="UP001254813"/>
    </source>
</evidence>
<accession>A0ABU2FZD0</accession>
<dbReference type="Pfam" id="PF25927">
    <property type="entry name" value="DUF7972"/>
    <property type="match status" value="1"/>
</dbReference>
<comment type="caution">
    <text evidence="2">The sequence shown here is derived from an EMBL/GenBank/DDBJ whole genome shotgun (WGS) entry which is preliminary data.</text>
</comment>
<dbReference type="RefSeq" id="WP_310927231.1">
    <property type="nucleotide sequence ID" value="NZ_JAMQOQ010000001.1"/>
</dbReference>
<proteinExistence type="predicted"/>
<keyword evidence="1" id="KW-0812">Transmembrane</keyword>
<feature type="transmembrane region" description="Helical" evidence="1">
    <location>
        <begin position="67"/>
        <end position="86"/>
    </location>
</feature>
<dbReference type="EMBL" id="JAMQOQ010000001">
    <property type="protein sequence ID" value="MDS0293419.1"/>
    <property type="molecule type" value="Genomic_DNA"/>
</dbReference>
<sequence length="337" mass="37551">MSSETSSTLTIAREEFSDVRESPARWVFLVGSRPVVGVGLFVVFLVVFYALWVFGYVTLQNKTAMQYILSSLISGNLTLVTLVISINQVIISRQLNSPGELREDIENVNEFRERVFDPEQVDVVPVTPSDFLKLLLESIRRDLQRLGGLTARADDDELREDTDELVSGITDHVDRVIRLIEGSGSGTFDTLSALLTTNYADRIYQIRRLKSKHQESLSEETEEYVDDIVSTLQQLDVARQYFKTLYIQTELAYISRVLLYAGVIAELVLVSTLLALTASGPNLPQVLPPVVAPLVAAVGLLPLAVLFSYAIRLAVVSQRTIAITPFTTPEQEEELNL</sequence>
<feature type="transmembrane region" description="Helical" evidence="1">
    <location>
        <begin position="35"/>
        <end position="55"/>
    </location>
</feature>
<name>A0ABU2FZD0_9EURY</name>
<feature type="transmembrane region" description="Helical" evidence="1">
    <location>
        <begin position="257"/>
        <end position="278"/>
    </location>
</feature>